<dbReference type="Proteomes" id="UP001589776">
    <property type="component" value="Unassembled WGS sequence"/>
</dbReference>
<reference evidence="1 2" key="1">
    <citation type="submission" date="2024-09" db="EMBL/GenBank/DDBJ databases">
        <authorList>
            <person name="Sun Q."/>
            <person name="Mori K."/>
        </authorList>
    </citation>
    <scope>NUCLEOTIDE SEQUENCE [LARGE SCALE GENOMIC DNA]</scope>
    <source>
        <strain evidence="1 2">CCM 7759</strain>
    </source>
</reference>
<proteinExistence type="predicted"/>
<dbReference type="EMBL" id="JBHLWN010000077">
    <property type="protein sequence ID" value="MFC0214867.1"/>
    <property type="molecule type" value="Genomic_DNA"/>
</dbReference>
<evidence type="ECO:0000313" key="1">
    <source>
        <dbReference type="EMBL" id="MFC0214867.1"/>
    </source>
</evidence>
<sequence>MTIRKRSDNAGRRAAGVIALLLFLLTGCMYPADQRKQNTANPAEYITVAQNAVEQYHTKTGVLPIKNSEETTPLYEKYRIDFKKLQDRGLLSSPPLNSFEAGGPFIYVLVGVETKPQVKLLELTSHQSVGDVQSWVDDYKRKNGGQLPKGGEIAPYMYYVDFAKLGKKAPQVKSVYNRQSFINYIVHESGTVAIDYAPDIMLYVKAKGGADKLPANMDLRELLVSESFFVPGHSFPYKWSGDQPVPYMPGT</sequence>
<accession>A0ABV6DQE8</accession>
<dbReference type="RefSeq" id="WP_377472289.1">
    <property type="nucleotide sequence ID" value="NZ_JBHLWN010000077.1"/>
</dbReference>
<evidence type="ECO:0008006" key="3">
    <source>
        <dbReference type="Google" id="ProtNLM"/>
    </source>
</evidence>
<evidence type="ECO:0000313" key="2">
    <source>
        <dbReference type="Proteomes" id="UP001589776"/>
    </source>
</evidence>
<protein>
    <recommendedName>
        <fullName evidence="3">DUF3939 domain-containing protein</fullName>
    </recommendedName>
</protein>
<comment type="caution">
    <text evidence="1">The sequence shown here is derived from an EMBL/GenBank/DDBJ whole genome shotgun (WGS) entry which is preliminary data.</text>
</comment>
<gene>
    <name evidence="1" type="ORF">ACFFK0_20885</name>
</gene>
<keyword evidence="2" id="KW-1185">Reference proteome</keyword>
<name>A0ABV6DQE8_9BACL</name>
<dbReference type="PROSITE" id="PS51257">
    <property type="entry name" value="PROKAR_LIPOPROTEIN"/>
    <property type="match status" value="1"/>
</dbReference>
<organism evidence="1 2">
    <name type="scientific">Paenibacillus chartarius</name>
    <dbReference type="NCBI Taxonomy" id="747481"/>
    <lineage>
        <taxon>Bacteria</taxon>
        <taxon>Bacillati</taxon>
        <taxon>Bacillota</taxon>
        <taxon>Bacilli</taxon>
        <taxon>Bacillales</taxon>
        <taxon>Paenibacillaceae</taxon>
        <taxon>Paenibacillus</taxon>
    </lineage>
</organism>